<dbReference type="Proteomes" id="UP000199024">
    <property type="component" value="Unassembled WGS sequence"/>
</dbReference>
<reference evidence="2 3" key="1">
    <citation type="submission" date="2016-10" db="EMBL/GenBank/DDBJ databases">
        <authorList>
            <person name="de Groot N.N."/>
        </authorList>
    </citation>
    <scope>NUCLEOTIDE SEQUENCE [LARGE SCALE GENOMIC DNA]</scope>
    <source>
        <strain evidence="2 3">DSM 21001</strain>
    </source>
</reference>
<feature type="transmembrane region" description="Helical" evidence="1">
    <location>
        <begin position="144"/>
        <end position="163"/>
    </location>
</feature>
<keyword evidence="1" id="KW-0812">Transmembrane</keyword>
<feature type="transmembrane region" description="Helical" evidence="1">
    <location>
        <begin position="121"/>
        <end position="138"/>
    </location>
</feature>
<feature type="transmembrane region" description="Helical" evidence="1">
    <location>
        <begin position="302"/>
        <end position="323"/>
    </location>
</feature>
<gene>
    <name evidence="2" type="ORF">SAMN05421771_2915</name>
</gene>
<organism evidence="2 3">
    <name type="scientific">Granulicella pectinivorans</name>
    <dbReference type="NCBI Taxonomy" id="474950"/>
    <lineage>
        <taxon>Bacteria</taxon>
        <taxon>Pseudomonadati</taxon>
        <taxon>Acidobacteriota</taxon>
        <taxon>Terriglobia</taxon>
        <taxon>Terriglobales</taxon>
        <taxon>Acidobacteriaceae</taxon>
        <taxon>Granulicella</taxon>
    </lineage>
</organism>
<evidence type="ECO:0008006" key="4">
    <source>
        <dbReference type="Google" id="ProtNLM"/>
    </source>
</evidence>
<dbReference type="AlphaFoldDB" id="A0A1I6ML72"/>
<evidence type="ECO:0000256" key="1">
    <source>
        <dbReference type="SAM" id="Phobius"/>
    </source>
</evidence>
<feature type="transmembrane region" description="Helical" evidence="1">
    <location>
        <begin position="267"/>
        <end position="290"/>
    </location>
</feature>
<feature type="transmembrane region" description="Helical" evidence="1">
    <location>
        <begin position="16"/>
        <end position="38"/>
    </location>
</feature>
<evidence type="ECO:0000313" key="3">
    <source>
        <dbReference type="Proteomes" id="UP000199024"/>
    </source>
</evidence>
<keyword evidence="1" id="KW-0472">Membrane</keyword>
<feature type="transmembrane region" description="Helical" evidence="1">
    <location>
        <begin position="222"/>
        <end position="247"/>
    </location>
</feature>
<name>A0A1I6ML72_9BACT</name>
<accession>A0A1I6ML72</accession>
<feature type="transmembrane region" description="Helical" evidence="1">
    <location>
        <begin position="353"/>
        <end position="374"/>
    </location>
</feature>
<keyword evidence="1" id="KW-1133">Transmembrane helix</keyword>
<protein>
    <recommendedName>
        <fullName evidence="4">Dolichyl-phosphate-mannose-protein mannosyltransferase</fullName>
    </recommendedName>
</protein>
<evidence type="ECO:0000313" key="2">
    <source>
        <dbReference type="EMBL" id="SFS16453.1"/>
    </source>
</evidence>
<proteinExistence type="predicted"/>
<keyword evidence="3" id="KW-1185">Reference proteome</keyword>
<sequence length="516" mass="56325">MGTAILGSMKHTTYRFWILVCIVSGLFVAWLNVVFGRYGFDGYDSSPMIDAGWRVYSGQVPGRDFLVTFPPSLYLPTALLFRVFGVGWHSLVLGASIFYGLMTLLGIRLSSLVRKTHGDDAAIWTVLAFTAGQAILLLPGNTLWHATMAMDFAMYGLYAVYVLCAGGGRWLRGEAAAHLTIAIAALLLSKPNIAYPAILLCLLVAFRGGVGKRLVGVIATAGLALACLTLASVHVSFVSMLGTYAGLTGRLMPKAFLAGIFYDKNTSFALANLLVYLLIAPLMVAILFYAWRRWRSIWGSPVLLLGFGAIGIALIGMGTNFQFKLSDTPLLLLGVAMVVTEVRGAEGITRHRLLTVACGLYLLSVYFGGIRLAVQVTGGWAAEGCYKIWFDDPFLGRMKGCSIIPETLAEVDSARGANPQARVFFGPGMEFLYAGRRIQSPLHMPNWWHPGSSYPISKSGQMAEEWKKNHFDVLILAPMEDRAQIPPGILKTIDEEYVRVGQTSLTHVYARRDTGK</sequence>
<dbReference type="EMBL" id="FOZL01000001">
    <property type="protein sequence ID" value="SFS16453.1"/>
    <property type="molecule type" value="Genomic_DNA"/>
</dbReference>